<dbReference type="InterPro" id="IPR001375">
    <property type="entry name" value="Peptidase_S9_cat"/>
</dbReference>
<dbReference type="InterPro" id="IPR050585">
    <property type="entry name" value="Xaa-Pro_dipeptidyl-ppase/CocE"/>
</dbReference>
<name>A0A1U9KUL6_9PROT</name>
<accession>A0A1U9KUL6</accession>
<dbReference type="STRING" id="320497.A0U93_08820"/>
<evidence type="ECO:0000313" key="2">
    <source>
        <dbReference type="EMBL" id="AQS89407.1"/>
    </source>
</evidence>
<evidence type="ECO:0000259" key="1">
    <source>
        <dbReference type="Pfam" id="PF00326"/>
    </source>
</evidence>
<dbReference type="Proteomes" id="UP000188604">
    <property type="component" value="Chromosome"/>
</dbReference>
<dbReference type="Pfam" id="PF00326">
    <property type="entry name" value="Peptidase_S9"/>
    <property type="match status" value="1"/>
</dbReference>
<dbReference type="Gene3D" id="3.40.50.1820">
    <property type="entry name" value="alpha/beta hydrolase"/>
    <property type="match status" value="1"/>
</dbReference>
<dbReference type="Gene3D" id="2.120.10.30">
    <property type="entry name" value="TolB, C-terminal domain"/>
    <property type="match status" value="1"/>
</dbReference>
<dbReference type="KEGG" id="nch:A0U93_08820"/>
<dbReference type="InterPro" id="IPR011042">
    <property type="entry name" value="6-blade_b-propeller_TolB-like"/>
</dbReference>
<gene>
    <name evidence="2" type="ORF">A0U93_08820</name>
</gene>
<protein>
    <submittedName>
        <fullName evidence="2">Acyl-peptide hydrolase</fullName>
    </submittedName>
</protein>
<dbReference type="GO" id="GO:0008236">
    <property type="term" value="F:serine-type peptidase activity"/>
    <property type="evidence" value="ECO:0007669"/>
    <property type="project" value="InterPro"/>
</dbReference>
<sequence length="638" mass="68647">MSDPARSSSRSAGFWSSWVTPELVAGRTIGLSDLQVAGDRVYWLETRPQEGRVMLVSCDAGVEGRPRDELPPARDVGSSVHEYGGGGYAVAPDGRLVISDRRENGVWLRDGDGSWHRLGGASGSRYADFAFDPAGDGVFCVCEAHDGPGEPVASVMWFGHDGVARVLASGADFYAAPRPSPDGGFLAWIEWDHPDMPWDATRLRLASLARPGDGLRLAEARCLMADVPASSIVEPVWTPDGGLLANSDALGGWRPVRFDRRDDWRGEWLPDPRAEVGLPHWIFGQRTLAPLPDGRLLALGIRDGLNNVLLLEDGVWRDVALGAPVWCPLPVGHDFAWIDAPPDRPSAVAVGRPGMPLRRVRAALALPDGVVAADIAVPSPLVFPTAGGMRAHALFYRPASANASLAPDEKPPLVVMAHGGPTGRANPAFSFKVQWWTSRGFAVLDVNYRGSTGFGRAYRQALDGAWGVADVEDCLHAVAYVLEEGWADPARVVIRGSSAGGLTVLQCLARSRLFAAGTSLYGVTDLRALAQETHKFEARYLDRLIGPYPGAEAVYLARSPVTHAGGISAPVLFLHGDQDRVVPLGQAEQMVALLLGQGNRAEMHVYPEEGHGFRQQATLMDSFEREAAFYRDIFTAAG</sequence>
<keyword evidence="3" id="KW-1185">Reference proteome</keyword>
<dbReference type="PANTHER" id="PTHR43056:SF5">
    <property type="entry name" value="PEPTIDASE S9 PROLYL OLIGOPEPTIDASE CATALYTIC DOMAIN-CONTAINING PROTEIN"/>
    <property type="match status" value="1"/>
</dbReference>
<evidence type="ECO:0000313" key="3">
    <source>
        <dbReference type="Proteomes" id="UP000188604"/>
    </source>
</evidence>
<proteinExistence type="predicted"/>
<dbReference type="SUPFAM" id="SSF69322">
    <property type="entry name" value="Tricorn protease domain 2"/>
    <property type="match status" value="1"/>
</dbReference>
<dbReference type="SUPFAM" id="SSF53474">
    <property type="entry name" value="alpha/beta-Hydrolases"/>
    <property type="match status" value="1"/>
</dbReference>
<dbReference type="InterPro" id="IPR029058">
    <property type="entry name" value="AB_hydrolase_fold"/>
</dbReference>
<dbReference type="GO" id="GO:0006508">
    <property type="term" value="P:proteolysis"/>
    <property type="evidence" value="ECO:0007669"/>
    <property type="project" value="InterPro"/>
</dbReference>
<dbReference type="EMBL" id="CP014691">
    <property type="protein sequence ID" value="AQS89407.1"/>
    <property type="molecule type" value="Genomic_DNA"/>
</dbReference>
<dbReference type="AlphaFoldDB" id="A0A1U9KUL6"/>
<organism evidence="2 3">
    <name type="scientific">Neoasaia chiangmaiensis</name>
    <dbReference type="NCBI Taxonomy" id="320497"/>
    <lineage>
        <taxon>Bacteria</taxon>
        <taxon>Pseudomonadati</taxon>
        <taxon>Pseudomonadota</taxon>
        <taxon>Alphaproteobacteria</taxon>
        <taxon>Acetobacterales</taxon>
        <taxon>Acetobacteraceae</taxon>
        <taxon>Neoasaia</taxon>
    </lineage>
</organism>
<feature type="domain" description="Peptidase S9 prolyl oligopeptidase catalytic" evidence="1">
    <location>
        <begin position="428"/>
        <end position="634"/>
    </location>
</feature>
<dbReference type="PANTHER" id="PTHR43056">
    <property type="entry name" value="PEPTIDASE S9 PROLYL OLIGOPEPTIDASE"/>
    <property type="match status" value="1"/>
</dbReference>
<reference evidence="2 3" key="1">
    <citation type="submission" date="2016-03" db="EMBL/GenBank/DDBJ databases">
        <title>Acetic acid bacteria sequencing.</title>
        <authorList>
            <person name="Brandt J."/>
            <person name="Jakob F."/>
            <person name="Vogel R.F."/>
        </authorList>
    </citation>
    <scope>NUCLEOTIDE SEQUENCE [LARGE SCALE GENOMIC DNA]</scope>
    <source>
        <strain evidence="2 3">NBRC 101099</strain>
    </source>
</reference>
<dbReference type="OrthoDB" id="1094230at2"/>
<keyword evidence="2" id="KW-0378">Hydrolase</keyword>